<sequence length="851" mass="97773">MKISLRTIKKLILTVSFCGIILGCSTNMPDDVKIAYDNLPQKIDFNFHVRPILSDRCFHCHGPDEKGRKADLRLDIREKALSKITDKEIFPIVPGNLRKSAVVSRILAHDPDLIMPPPEAKLILTSQEKATLIKWIEQGAEWKDHWAFIPPEKEALPDVKNKSWVRNEIDYFILAQLEKLGLPVSAEADSETLIRRLYLDLIGLPPGLDEVKAFISNKSENAYEELVDHLLASPRYGERWAWEWMDVARYADTNGYQGDPTRIMWPWRDWVIRSFNQNMPYDEFTIKQLAGDLLPNATDDDILATAFNRNHPFNGEGGKIVEETRVQNVFDRVETVGTTWMGLTLNCSRCHDHKFDALTQREYYQLFDYFNQTSETGGGSSGAIEPLLDLSPIEDKQTIERLKQFVENLAAKVDAYELKKFPRDNKDLPPSKSKEAEKVTEGFFGALNNRAEVRNPHQLSLMYAYFQKKDRFYAQILDKLRNTKLKHSKELAKGIRVMVMDEREEPRSTFVLSRGTYSAPQEQVFRNVPKVLPPLPESTKNDRLALANWLVSSKNPLTARVTVNRYWQAFFGNGIVKTAEDFGVQGDLPTHPKLLDWLSVDFQETGWDLKAFFKKIVMSATYRQSSKVTEEALEKDPENKYLGRSKRIRLPAWMLRDQALLVSGLMKDSIGGKPVKPYQPKGVWSEATFGKIEYDQDHDDALYRRTIYTFWRRIVGPTFLFDNSNRQVCSVKPLRTNTPLHALTTLNDVTYMEAAKVFAESVLKNNNSDRERLEYAFQLATSRKPRQQELGVLENRLSQLKAYYSNALEEAKKVCLIGEYELGDKIDFAEHASFTLICSLILNLDETITRQ</sequence>
<dbReference type="InterPro" id="IPR011444">
    <property type="entry name" value="DUF1549"/>
</dbReference>
<reference evidence="4" key="1">
    <citation type="submission" date="2023-06" db="EMBL/GenBank/DDBJ databases">
        <title>Genomic of Agaribacillus aureum.</title>
        <authorList>
            <person name="Wang G."/>
        </authorList>
    </citation>
    <scope>NUCLEOTIDE SEQUENCE</scope>
    <source>
        <strain evidence="4">BMA12</strain>
    </source>
</reference>
<gene>
    <name evidence="4" type="ORF">QQ020_14475</name>
</gene>
<dbReference type="RefSeq" id="WP_346758610.1">
    <property type="nucleotide sequence ID" value="NZ_JAUJEB010000002.1"/>
</dbReference>
<keyword evidence="5" id="KW-1185">Reference proteome</keyword>
<dbReference type="Proteomes" id="UP001172083">
    <property type="component" value="Unassembled WGS sequence"/>
</dbReference>
<evidence type="ECO:0000313" key="4">
    <source>
        <dbReference type="EMBL" id="MDN5213271.1"/>
    </source>
</evidence>
<evidence type="ECO:0000259" key="2">
    <source>
        <dbReference type="Pfam" id="PF07587"/>
    </source>
</evidence>
<dbReference type="PROSITE" id="PS51257">
    <property type="entry name" value="PROKAR_LIPOPROTEIN"/>
    <property type="match status" value="1"/>
</dbReference>
<proteinExistence type="predicted"/>
<feature type="domain" description="Cytochrome C Planctomycete-type" evidence="3">
    <location>
        <begin position="57"/>
        <end position="119"/>
    </location>
</feature>
<dbReference type="PANTHER" id="PTHR35889">
    <property type="entry name" value="CYCLOINULO-OLIGOSACCHARIDE FRUCTANOTRANSFERASE-RELATED"/>
    <property type="match status" value="1"/>
</dbReference>
<dbReference type="Pfam" id="PF07635">
    <property type="entry name" value="PSCyt1"/>
    <property type="match status" value="1"/>
</dbReference>
<dbReference type="Pfam" id="PF07587">
    <property type="entry name" value="PSD1"/>
    <property type="match status" value="1"/>
</dbReference>
<evidence type="ECO:0000259" key="1">
    <source>
        <dbReference type="Pfam" id="PF07583"/>
    </source>
</evidence>
<organism evidence="4 5">
    <name type="scientific">Agaribacillus aureus</name>
    <dbReference type="NCBI Taxonomy" id="3051825"/>
    <lineage>
        <taxon>Bacteria</taxon>
        <taxon>Pseudomonadati</taxon>
        <taxon>Bacteroidota</taxon>
        <taxon>Cytophagia</taxon>
        <taxon>Cytophagales</taxon>
        <taxon>Splendidivirgaceae</taxon>
        <taxon>Agaribacillus</taxon>
    </lineage>
</organism>
<dbReference type="InterPro" id="IPR011429">
    <property type="entry name" value="Cyt_c_Planctomycete-type"/>
</dbReference>
<feature type="domain" description="DUF1549" evidence="1">
    <location>
        <begin position="168"/>
        <end position="374"/>
    </location>
</feature>
<dbReference type="InterPro" id="IPR022655">
    <property type="entry name" value="DUF1553"/>
</dbReference>
<dbReference type="EMBL" id="JAUJEB010000002">
    <property type="protein sequence ID" value="MDN5213271.1"/>
    <property type="molecule type" value="Genomic_DNA"/>
</dbReference>
<dbReference type="SUPFAM" id="SSF46626">
    <property type="entry name" value="Cytochrome c"/>
    <property type="match status" value="1"/>
</dbReference>
<protein>
    <submittedName>
        <fullName evidence="4">PSD1 and planctomycete cytochrome C domain-containing protein</fullName>
    </submittedName>
</protein>
<evidence type="ECO:0000259" key="3">
    <source>
        <dbReference type="Pfam" id="PF07635"/>
    </source>
</evidence>
<accession>A0ABT8L7S1</accession>
<comment type="caution">
    <text evidence="4">The sequence shown here is derived from an EMBL/GenBank/DDBJ whole genome shotgun (WGS) entry which is preliminary data.</text>
</comment>
<dbReference type="Pfam" id="PF07583">
    <property type="entry name" value="PSCyt2"/>
    <property type="match status" value="1"/>
</dbReference>
<dbReference type="PANTHER" id="PTHR35889:SF3">
    <property type="entry name" value="F-BOX DOMAIN-CONTAINING PROTEIN"/>
    <property type="match status" value="1"/>
</dbReference>
<feature type="domain" description="DUF1553" evidence="2">
    <location>
        <begin position="542"/>
        <end position="794"/>
    </location>
</feature>
<dbReference type="InterPro" id="IPR036909">
    <property type="entry name" value="Cyt_c-like_dom_sf"/>
</dbReference>
<evidence type="ECO:0000313" key="5">
    <source>
        <dbReference type="Proteomes" id="UP001172083"/>
    </source>
</evidence>
<name>A0ABT8L7S1_9BACT</name>